<evidence type="ECO:0000313" key="3">
    <source>
        <dbReference type="Proteomes" id="UP000297834"/>
    </source>
</evidence>
<evidence type="ECO:0000313" key="2">
    <source>
        <dbReference type="EMBL" id="TEU23408.1"/>
    </source>
</evidence>
<dbReference type="RefSeq" id="WP_134245876.1">
    <property type="nucleotide sequence ID" value="NZ_SNTY01000085.1"/>
</dbReference>
<feature type="transmembrane region" description="Helical" evidence="1">
    <location>
        <begin position="44"/>
        <end position="65"/>
    </location>
</feature>
<keyword evidence="3" id="KW-1185">Reference proteome</keyword>
<keyword evidence="1" id="KW-0812">Transmembrane</keyword>
<proteinExistence type="predicted"/>
<accession>A0A4Y7X8R3</accession>
<feature type="transmembrane region" description="Helical" evidence="1">
    <location>
        <begin position="99"/>
        <end position="119"/>
    </location>
</feature>
<reference evidence="2 3" key="1">
    <citation type="submission" date="2019-03" db="EMBL/GenBank/DDBJ databases">
        <title>Alkanindiges illinoisensis: a potential pathogenic isolated from ascites of a gastric cancer patient with abdominal metastasis.</title>
        <authorList>
            <person name="Hu X."/>
            <person name="Yang B."/>
            <person name="Yan X."/>
            <person name="Lin L."/>
            <person name="Zhao H."/>
            <person name="Zhou F."/>
            <person name="Su B."/>
            <person name="Chen J."/>
            <person name="Rui Y."/>
            <person name="Wang Q."/>
            <person name="Zheng L."/>
        </authorList>
    </citation>
    <scope>NUCLEOTIDE SEQUENCE [LARGE SCALE GENOMIC DNA]</scope>
    <source>
        <strain evidence="2 3">NFYY 23406</strain>
    </source>
</reference>
<dbReference type="AlphaFoldDB" id="A0A4Y7X8R3"/>
<evidence type="ECO:0000256" key="1">
    <source>
        <dbReference type="SAM" id="Phobius"/>
    </source>
</evidence>
<protein>
    <submittedName>
        <fullName evidence="2">Uncharacterized protein</fullName>
    </submittedName>
</protein>
<name>A0A4Y7X8R3_9GAMM</name>
<dbReference type="OrthoDB" id="6717442at2"/>
<comment type="caution">
    <text evidence="2">The sequence shown here is derived from an EMBL/GenBank/DDBJ whole genome shotgun (WGS) entry which is preliminary data.</text>
</comment>
<organism evidence="2 3">
    <name type="scientific">Alkanindiges illinoisensis</name>
    <dbReference type="NCBI Taxonomy" id="197183"/>
    <lineage>
        <taxon>Bacteria</taxon>
        <taxon>Pseudomonadati</taxon>
        <taxon>Pseudomonadota</taxon>
        <taxon>Gammaproteobacteria</taxon>
        <taxon>Moraxellales</taxon>
        <taxon>Moraxellaceae</taxon>
        <taxon>Alkanindiges</taxon>
    </lineage>
</organism>
<sequence length="152" mass="17173">MYQFIRMVRMGAVVPLAGLSLFIYKVALQPAIHQFYKLEPDMLMVYGLVLVAALVHAVLLSSVMLKFYQASLGVVCSVMSLAVLAYCIQMAWLSPFEHTVFWLVTFCAYGVIWTGVLWFSQRLVQREQAFEMHAHATESTDNFGLSAKNRPS</sequence>
<keyword evidence="1" id="KW-1133">Transmembrane helix</keyword>
<keyword evidence="1" id="KW-0472">Membrane</keyword>
<gene>
    <name evidence="2" type="ORF">E2B99_13970</name>
</gene>
<dbReference type="EMBL" id="SNTY01000085">
    <property type="protein sequence ID" value="TEU23408.1"/>
    <property type="molecule type" value="Genomic_DNA"/>
</dbReference>
<dbReference type="Proteomes" id="UP000297834">
    <property type="component" value="Unassembled WGS sequence"/>
</dbReference>
<feature type="transmembrane region" description="Helical" evidence="1">
    <location>
        <begin position="72"/>
        <end position="93"/>
    </location>
</feature>
<dbReference type="STRING" id="1120977.GCA_000619845_01474"/>